<name>A0ABU1IEQ6_9BURK</name>
<evidence type="ECO:0000313" key="2">
    <source>
        <dbReference type="EMBL" id="MDR6215696.1"/>
    </source>
</evidence>
<reference evidence="2 3" key="1">
    <citation type="submission" date="2023-08" db="EMBL/GenBank/DDBJ databases">
        <title>Functional and genomic diversity of the sorghum phyllosphere microbiome.</title>
        <authorList>
            <person name="Shade A."/>
        </authorList>
    </citation>
    <scope>NUCLEOTIDE SEQUENCE [LARGE SCALE GENOMIC DNA]</scope>
    <source>
        <strain evidence="2 3">SORGH_AS_0335</strain>
    </source>
</reference>
<evidence type="ECO:0000256" key="1">
    <source>
        <dbReference type="SAM" id="Phobius"/>
    </source>
</evidence>
<keyword evidence="1" id="KW-0472">Membrane</keyword>
<evidence type="ECO:0000313" key="3">
    <source>
        <dbReference type="Proteomes" id="UP001267710"/>
    </source>
</evidence>
<comment type="caution">
    <text evidence="2">The sequence shown here is derived from an EMBL/GenBank/DDBJ whole genome shotgun (WGS) entry which is preliminary data.</text>
</comment>
<dbReference type="EMBL" id="JAVIZX010000001">
    <property type="protein sequence ID" value="MDR6215696.1"/>
    <property type="molecule type" value="Genomic_DNA"/>
</dbReference>
<feature type="transmembrane region" description="Helical" evidence="1">
    <location>
        <begin position="208"/>
        <end position="228"/>
    </location>
</feature>
<keyword evidence="1" id="KW-1133">Transmembrane helix</keyword>
<feature type="transmembrane region" description="Helical" evidence="1">
    <location>
        <begin position="34"/>
        <end position="54"/>
    </location>
</feature>
<feature type="transmembrane region" description="Helical" evidence="1">
    <location>
        <begin position="140"/>
        <end position="158"/>
    </location>
</feature>
<dbReference type="Proteomes" id="UP001267710">
    <property type="component" value="Unassembled WGS sequence"/>
</dbReference>
<feature type="transmembrane region" description="Helical" evidence="1">
    <location>
        <begin position="116"/>
        <end position="134"/>
    </location>
</feature>
<accession>A0ABU1IEQ6</accession>
<organism evidence="2 3">
    <name type="scientific">Paracidovorax wautersii</name>
    <dbReference type="NCBI Taxonomy" id="1177982"/>
    <lineage>
        <taxon>Bacteria</taxon>
        <taxon>Pseudomonadati</taxon>
        <taxon>Pseudomonadota</taxon>
        <taxon>Betaproteobacteria</taxon>
        <taxon>Burkholderiales</taxon>
        <taxon>Comamonadaceae</taxon>
        <taxon>Paracidovorax</taxon>
    </lineage>
</organism>
<sequence length="337" mass="38760">MKKFRSINIVNGAVKSDSAEIPSTRWWESYLVRYFLGFIVGCSCVLFVGVKLEIIGRLLGYLSGPGLTSIKPDWSSIVLLVAILGLGFCYIASTPITVLHAGRYRRGWFDGHSRHFWFAWIVLCIFMLAIGVDRLGRNPVLERIAIAASTFSMFLTLIKNDKPVDKTHPRFAFLLFIVIWCLFFWGFLGRVFDFFGAGLSETSRQWWVLSLPVFWILIGQYFVLYRLLHEREAFFAFYAKIFKARRMKGARDVRDTYTHLREHSNSVFIVVIEIALFALFMAVFNTISDCGGELYVDGVGVLFVFCLLIWMVPTVFMWARANSLEVEFSENPSDYLK</sequence>
<keyword evidence="1" id="KW-0812">Transmembrane</keyword>
<feature type="transmembrane region" description="Helical" evidence="1">
    <location>
        <begin position="299"/>
        <end position="319"/>
    </location>
</feature>
<proteinExistence type="predicted"/>
<feature type="transmembrane region" description="Helical" evidence="1">
    <location>
        <begin position="74"/>
        <end position="96"/>
    </location>
</feature>
<feature type="transmembrane region" description="Helical" evidence="1">
    <location>
        <begin position="267"/>
        <end position="287"/>
    </location>
</feature>
<feature type="transmembrane region" description="Helical" evidence="1">
    <location>
        <begin position="170"/>
        <end position="188"/>
    </location>
</feature>
<protein>
    <submittedName>
        <fullName evidence="2">Uncharacterized protein</fullName>
    </submittedName>
</protein>
<keyword evidence="3" id="KW-1185">Reference proteome</keyword>
<gene>
    <name evidence="2" type="ORF">QE399_003385</name>
</gene>